<keyword evidence="6" id="KW-1185">Reference proteome</keyword>
<name>A0A9P4VQ66_9PEZI</name>
<comment type="caution">
    <text evidence="5">The sequence shown here is derived from an EMBL/GenBank/DDBJ whole genome shotgun (WGS) entry which is preliminary data.</text>
</comment>
<evidence type="ECO:0000313" key="5">
    <source>
        <dbReference type="EMBL" id="KAF2836219.1"/>
    </source>
</evidence>
<dbReference type="Gene3D" id="3.40.50.12780">
    <property type="entry name" value="N-terminal domain of ligase-like"/>
    <property type="match status" value="1"/>
</dbReference>
<sequence length="1132" mass="125852">MSEAPAPRGDIPKVFQASSASANRLIHLIPDKLAKAVPDHVLFSYPKTAKPEDGFKDVSSKCFANAINRVCWYLTSVFGVPKNFNSVGYMGPTIKVGYKMVFVSPRNNLEGHLNVLKGSDCQIFLKAIGTNVDDILGKLSMRTAVIPELEELLDTTEVDIYPYTKTFEEARMDPCLVLHTTGSTGLPKPITWKVGILSTYEAWRTIPHVDGYVPTTEIYQQSRRAYTSMPLFHTSGLNAGITWALLLGVTLVYGAPHVVPNAAYADEMHKYAGVDVSMGAPSIYEELSRDPGSLERINRFHYVVASGAPLSQKAGALISKHTRIISNLGATETACLQRLAPSINDWAYFYWHPTHSGIEMRETVDGLYELFLVKDPKLGLYQGVFNTFPHIHEWSMNDLYSRHPDPTKHFLYMYKGRKDDVIVLSNGEKIAPALVEATLMSHPLIKGAMVVGRGKFQPAALIDLNVDPPKGQKERHQMVQKLQTVILEANEHAPAHGKLDQYHILFANPNKPMYYLGQGKIQRYKTHKVYEKDIENLYKSAEEASEQFGLSNLPVLDFTSKVSIIQWLHLLLAEVSSIKALDSEQDMFEAGLDSLQVIRMARELRFQARRAGLERSLSEELRQATIYAHPTLNQLAVYLLRQGQAKIIQNCQTKIIPDTETGKLVSESPIRVDEPLNPLDMESILQIYGKDLPRSTQQSSPSPTNNMTVALTGSTGSLGSYILDTLYEDPRVSRIICLNRNPNATERHRDISLKRGFSPISPKRVEFLHSDLSQPQLGLETSVYSRLLSTVTHIIHNQWPVNFNWTLASFEPYIRGVRNLIHFSYASTHKSFILFISSVSAVGAWKGHGYVPEEPIYDLNVASNMGYGQSKLISECMLDRAAAISGVRSACCRVGIVAGPVDKKLGMWNKHEYIPSIFISSAHLGLFPSTFPSRDRIDWLPVDKLSKILLEILISTCDEGKPKTSSTPDALTGPIPLAKRRLHHLTTNSTPNLTPTPSISSSPTTTPAASRSPSPPLSTPITETSETNPRPGTEMYHLINPTTTIWPFLVPSVLKNYSSGKTIRAVPIDDWVEALAHSAERYVDPERNPAVKLVDFYHEAAKQGRGARMLATGKAERASRTLGRVGSIIDGW</sequence>
<dbReference type="InterPro" id="IPR042099">
    <property type="entry name" value="ANL_N_sf"/>
</dbReference>
<dbReference type="InterPro" id="IPR006162">
    <property type="entry name" value="Ppantetheine_attach_site"/>
</dbReference>
<proteinExistence type="predicted"/>
<dbReference type="Proteomes" id="UP000799429">
    <property type="component" value="Unassembled WGS sequence"/>
</dbReference>
<protein>
    <submittedName>
        <fullName evidence="5">NRPS-like enzyme</fullName>
    </submittedName>
</protein>
<dbReference type="PROSITE" id="PS00455">
    <property type="entry name" value="AMP_BINDING"/>
    <property type="match status" value="1"/>
</dbReference>
<dbReference type="Pfam" id="PF00501">
    <property type="entry name" value="AMP-binding"/>
    <property type="match status" value="1"/>
</dbReference>
<dbReference type="InterPro" id="IPR036736">
    <property type="entry name" value="ACP-like_sf"/>
</dbReference>
<dbReference type="SUPFAM" id="SSF47336">
    <property type="entry name" value="ACP-like"/>
    <property type="match status" value="1"/>
</dbReference>
<dbReference type="InterPro" id="IPR000873">
    <property type="entry name" value="AMP-dep_synth/lig_dom"/>
</dbReference>
<dbReference type="Pfam" id="PF00550">
    <property type="entry name" value="PP-binding"/>
    <property type="match status" value="1"/>
</dbReference>
<accession>A0A9P4VQ66</accession>
<evidence type="ECO:0000256" key="1">
    <source>
        <dbReference type="ARBA" id="ARBA00022450"/>
    </source>
</evidence>
<dbReference type="PROSITE" id="PS50075">
    <property type="entry name" value="CARRIER"/>
    <property type="match status" value="1"/>
</dbReference>
<dbReference type="InterPro" id="IPR036291">
    <property type="entry name" value="NAD(P)-bd_dom_sf"/>
</dbReference>
<dbReference type="InterPro" id="IPR013120">
    <property type="entry name" value="FAR_NAD-bd"/>
</dbReference>
<keyword evidence="1" id="KW-0596">Phosphopantetheine</keyword>
<dbReference type="PANTHER" id="PTHR43439">
    <property type="entry name" value="PHENYLACETATE-COENZYME A LIGASE"/>
    <property type="match status" value="1"/>
</dbReference>
<reference evidence="5" key="1">
    <citation type="journal article" date="2020" name="Stud. Mycol.">
        <title>101 Dothideomycetes genomes: a test case for predicting lifestyles and emergence of pathogens.</title>
        <authorList>
            <person name="Haridas S."/>
            <person name="Albert R."/>
            <person name="Binder M."/>
            <person name="Bloem J."/>
            <person name="Labutti K."/>
            <person name="Salamov A."/>
            <person name="Andreopoulos B."/>
            <person name="Baker S."/>
            <person name="Barry K."/>
            <person name="Bills G."/>
            <person name="Bluhm B."/>
            <person name="Cannon C."/>
            <person name="Castanera R."/>
            <person name="Culley D."/>
            <person name="Daum C."/>
            <person name="Ezra D."/>
            <person name="Gonzalez J."/>
            <person name="Henrissat B."/>
            <person name="Kuo A."/>
            <person name="Liang C."/>
            <person name="Lipzen A."/>
            <person name="Lutzoni F."/>
            <person name="Magnuson J."/>
            <person name="Mondo S."/>
            <person name="Nolan M."/>
            <person name="Ohm R."/>
            <person name="Pangilinan J."/>
            <person name="Park H.-J."/>
            <person name="Ramirez L."/>
            <person name="Alfaro M."/>
            <person name="Sun H."/>
            <person name="Tritt A."/>
            <person name="Yoshinaga Y."/>
            <person name="Zwiers L.-H."/>
            <person name="Turgeon B."/>
            <person name="Goodwin S."/>
            <person name="Spatafora J."/>
            <person name="Crous P."/>
            <person name="Grigoriev I."/>
        </authorList>
    </citation>
    <scope>NUCLEOTIDE SEQUENCE</scope>
    <source>
        <strain evidence="5">CBS 101060</strain>
    </source>
</reference>
<feature type="region of interest" description="Disordered" evidence="3">
    <location>
        <begin position="986"/>
        <end position="1036"/>
    </location>
</feature>
<keyword evidence="2" id="KW-0597">Phosphoprotein</keyword>
<dbReference type="Gene3D" id="3.40.50.720">
    <property type="entry name" value="NAD(P)-binding Rossmann-like Domain"/>
    <property type="match status" value="1"/>
</dbReference>
<dbReference type="AlphaFoldDB" id="A0A9P4VQ66"/>
<dbReference type="InterPro" id="IPR051414">
    <property type="entry name" value="Adenylate-forming_Reductase"/>
</dbReference>
<dbReference type="Pfam" id="PF23562">
    <property type="entry name" value="AMP-binding_C_3"/>
    <property type="match status" value="1"/>
</dbReference>
<dbReference type="InterPro" id="IPR020845">
    <property type="entry name" value="AMP-binding_CS"/>
</dbReference>
<gene>
    <name evidence="5" type="ORF">M501DRAFT_987394</name>
</gene>
<dbReference type="EMBL" id="MU006104">
    <property type="protein sequence ID" value="KAF2836219.1"/>
    <property type="molecule type" value="Genomic_DNA"/>
</dbReference>
<evidence type="ECO:0000256" key="2">
    <source>
        <dbReference type="ARBA" id="ARBA00022553"/>
    </source>
</evidence>
<dbReference type="InterPro" id="IPR009081">
    <property type="entry name" value="PP-bd_ACP"/>
</dbReference>
<evidence type="ECO:0000313" key="6">
    <source>
        <dbReference type="Proteomes" id="UP000799429"/>
    </source>
</evidence>
<dbReference type="Pfam" id="PF07993">
    <property type="entry name" value="NAD_binding_4"/>
    <property type="match status" value="1"/>
</dbReference>
<dbReference type="PANTHER" id="PTHR43439:SF2">
    <property type="entry name" value="ENZYME, PUTATIVE (JCVI)-RELATED"/>
    <property type="match status" value="1"/>
</dbReference>
<feature type="domain" description="Carrier" evidence="4">
    <location>
        <begin position="559"/>
        <end position="643"/>
    </location>
</feature>
<dbReference type="PROSITE" id="PS00012">
    <property type="entry name" value="PHOSPHOPANTETHEINE"/>
    <property type="match status" value="1"/>
</dbReference>
<dbReference type="SUPFAM" id="SSF51735">
    <property type="entry name" value="NAD(P)-binding Rossmann-fold domains"/>
    <property type="match status" value="1"/>
</dbReference>
<evidence type="ECO:0000256" key="3">
    <source>
        <dbReference type="SAM" id="MobiDB-lite"/>
    </source>
</evidence>
<evidence type="ECO:0000259" key="4">
    <source>
        <dbReference type="PROSITE" id="PS50075"/>
    </source>
</evidence>
<feature type="compositionally biased region" description="Low complexity" evidence="3">
    <location>
        <begin position="986"/>
        <end position="1012"/>
    </location>
</feature>
<dbReference type="SUPFAM" id="SSF56801">
    <property type="entry name" value="Acetyl-CoA synthetase-like"/>
    <property type="match status" value="1"/>
</dbReference>
<organism evidence="5 6">
    <name type="scientific">Patellaria atrata CBS 101060</name>
    <dbReference type="NCBI Taxonomy" id="1346257"/>
    <lineage>
        <taxon>Eukaryota</taxon>
        <taxon>Fungi</taxon>
        <taxon>Dikarya</taxon>
        <taxon>Ascomycota</taxon>
        <taxon>Pezizomycotina</taxon>
        <taxon>Dothideomycetes</taxon>
        <taxon>Dothideomycetes incertae sedis</taxon>
        <taxon>Patellariales</taxon>
        <taxon>Patellariaceae</taxon>
        <taxon>Patellaria</taxon>
    </lineage>
</organism>
<dbReference type="OrthoDB" id="429813at2759"/>
<dbReference type="Gene3D" id="1.10.1200.10">
    <property type="entry name" value="ACP-like"/>
    <property type="match status" value="1"/>
</dbReference>